<name>A0ABX8FBD4_9BACI</name>
<keyword evidence="2" id="KW-1185">Reference proteome</keyword>
<accession>A0ABX8FBD4</accession>
<dbReference type="Proteomes" id="UP000679247">
    <property type="component" value="Chromosome"/>
</dbReference>
<dbReference type="EMBL" id="CP071709">
    <property type="protein sequence ID" value="QVY60862.1"/>
    <property type="molecule type" value="Genomic_DNA"/>
</dbReference>
<sequence length="76" mass="8661">MRAKIIAAVSIFVVLFSGAWLVNENGKREFYIPGEADEIVEMMPVESVENIMQAPLENQKIEAFQSREYVRIKKAS</sequence>
<gene>
    <name evidence="1" type="ORF">J1899_18085</name>
</gene>
<protein>
    <submittedName>
        <fullName evidence="1">Uncharacterized protein</fullName>
    </submittedName>
</protein>
<dbReference type="RefSeq" id="WP_066442831.1">
    <property type="nucleotide sequence ID" value="NZ_CANKUS010000027.1"/>
</dbReference>
<organism evidence="1 2">
    <name type="scientific">Cytobacillus gottheilii</name>
    <dbReference type="NCBI Taxonomy" id="859144"/>
    <lineage>
        <taxon>Bacteria</taxon>
        <taxon>Bacillati</taxon>
        <taxon>Bacillota</taxon>
        <taxon>Bacilli</taxon>
        <taxon>Bacillales</taxon>
        <taxon>Bacillaceae</taxon>
        <taxon>Cytobacillus</taxon>
    </lineage>
</organism>
<proteinExistence type="predicted"/>
<evidence type="ECO:0000313" key="1">
    <source>
        <dbReference type="EMBL" id="QVY60862.1"/>
    </source>
</evidence>
<evidence type="ECO:0000313" key="2">
    <source>
        <dbReference type="Proteomes" id="UP000679247"/>
    </source>
</evidence>
<reference evidence="1 2" key="1">
    <citation type="submission" date="2021-03" db="EMBL/GenBank/DDBJ databases">
        <title>The first data on the complete genome of the tetrodotoxin-producing bacterium.</title>
        <authorList>
            <person name="Melnikova D.I."/>
            <person name="Nijland R."/>
            <person name="Magarlamov T.Y."/>
        </authorList>
    </citation>
    <scope>NUCLEOTIDE SEQUENCE [LARGE SCALE GENOMIC DNA]</scope>
    <source>
        <strain evidence="1 2">1839</strain>
    </source>
</reference>